<reference evidence="2 3" key="1">
    <citation type="submission" date="2016-06" db="EMBL/GenBank/DDBJ databases">
        <title>The Draft Genome Sequence and Annotation of the Desert Woodrat Neotoma lepida.</title>
        <authorList>
            <person name="Campbell M."/>
            <person name="Oakeson K.F."/>
            <person name="Yandell M."/>
            <person name="Halpert J.R."/>
            <person name="Dearing D."/>
        </authorList>
    </citation>
    <scope>NUCLEOTIDE SEQUENCE [LARGE SCALE GENOMIC DNA]</scope>
    <source>
        <strain evidence="2">417</strain>
        <tissue evidence="2">Liver</tissue>
    </source>
</reference>
<name>A0A1A6H6P8_NEOLE</name>
<evidence type="ECO:0000313" key="3">
    <source>
        <dbReference type="Proteomes" id="UP000092124"/>
    </source>
</evidence>
<evidence type="ECO:0000313" key="2">
    <source>
        <dbReference type="EMBL" id="OBS73986.1"/>
    </source>
</evidence>
<accession>A0A1A6H6P8</accession>
<protein>
    <submittedName>
        <fullName evidence="2">Uncharacterized protein</fullName>
    </submittedName>
</protein>
<organism evidence="2 3">
    <name type="scientific">Neotoma lepida</name>
    <name type="common">Desert woodrat</name>
    <dbReference type="NCBI Taxonomy" id="56216"/>
    <lineage>
        <taxon>Eukaryota</taxon>
        <taxon>Metazoa</taxon>
        <taxon>Chordata</taxon>
        <taxon>Craniata</taxon>
        <taxon>Vertebrata</taxon>
        <taxon>Euteleostomi</taxon>
        <taxon>Mammalia</taxon>
        <taxon>Eutheria</taxon>
        <taxon>Euarchontoglires</taxon>
        <taxon>Glires</taxon>
        <taxon>Rodentia</taxon>
        <taxon>Myomorpha</taxon>
        <taxon>Muroidea</taxon>
        <taxon>Cricetidae</taxon>
        <taxon>Neotominae</taxon>
        <taxon>Neotoma</taxon>
    </lineage>
</organism>
<evidence type="ECO:0000256" key="1">
    <source>
        <dbReference type="SAM" id="MobiDB-lite"/>
    </source>
</evidence>
<keyword evidence="3" id="KW-1185">Reference proteome</keyword>
<feature type="region of interest" description="Disordered" evidence="1">
    <location>
        <begin position="1"/>
        <end position="34"/>
    </location>
</feature>
<gene>
    <name evidence="2" type="ORF">A6R68_15476</name>
</gene>
<feature type="non-terminal residue" evidence="2">
    <location>
        <position position="82"/>
    </location>
</feature>
<dbReference type="AlphaFoldDB" id="A0A1A6H6P8"/>
<dbReference type="Proteomes" id="UP000092124">
    <property type="component" value="Unassembled WGS sequence"/>
</dbReference>
<proteinExistence type="predicted"/>
<sequence>MDSPKAADNNAPHQDILATSETPFPTPQELRCPPRKSWRIQRQKVLQTVKNDALMLLSVLGSGMEKEKGFLRGVSPYVHMEL</sequence>
<comment type="caution">
    <text evidence="2">The sequence shown here is derived from an EMBL/GenBank/DDBJ whole genome shotgun (WGS) entry which is preliminary data.</text>
</comment>
<dbReference type="EMBL" id="LZPO01044539">
    <property type="protein sequence ID" value="OBS73986.1"/>
    <property type="molecule type" value="Genomic_DNA"/>
</dbReference>